<comment type="caution">
    <text evidence="1">The sequence shown here is derived from an EMBL/GenBank/DDBJ whole genome shotgun (WGS) entry which is preliminary data.</text>
</comment>
<name>A0A2V2BN01_9GAMM</name>
<dbReference type="AlphaFoldDB" id="A0A2V2BN01"/>
<gene>
    <name evidence="1" type="ORF">C7431_101906</name>
</gene>
<protein>
    <submittedName>
        <fullName evidence="1">Uncharacterized protein</fullName>
    </submittedName>
</protein>
<organism evidence="1 2">
    <name type="scientific">Pantoea allii</name>
    <dbReference type="NCBI Taxonomy" id="574096"/>
    <lineage>
        <taxon>Bacteria</taxon>
        <taxon>Pseudomonadati</taxon>
        <taxon>Pseudomonadota</taxon>
        <taxon>Gammaproteobacteria</taxon>
        <taxon>Enterobacterales</taxon>
        <taxon>Erwiniaceae</taxon>
        <taxon>Pantoea</taxon>
    </lineage>
</organism>
<accession>A0A2V2BN01</accession>
<evidence type="ECO:0000313" key="1">
    <source>
        <dbReference type="EMBL" id="PWL01085.1"/>
    </source>
</evidence>
<dbReference type="Proteomes" id="UP000245981">
    <property type="component" value="Unassembled WGS sequence"/>
</dbReference>
<dbReference type="EMBL" id="QGHF01000001">
    <property type="protein sequence ID" value="PWL01085.1"/>
    <property type="molecule type" value="Genomic_DNA"/>
</dbReference>
<sequence>MPQQATDGLLFAVLIPYLAKPFLTPTKRVWPRLSHESGF</sequence>
<evidence type="ECO:0000313" key="2">
    <source>
        <dbReference type="Proteomes" id="UP000245981"/>
    </source>
</evidence>
<proteinExistence type="predicted"/>
<reference evidence="1 2" key="1">
    <citation type="submission" date="2018-05" db="EMBL/GenBank/DDBJ databases">
        <title>Genomic Encyclopedia of Type Strains, Phase IV (KMG-V): Genome sequencing to study the core and pangenomes of soil and plant-associated prokaryotes.</title>
        <authorList>
            <person name="Whitman W."/>
        </authorList>
    </citation>
    <scope>NUCLEOTIDE SEQUENCE [LARGE SCALE GENOMIC DNA]</scope>
    <source>
        <strain evidence="1 2">PNA 200-10</strain>
    </source>
</reference>